<feature type="region of interest" description="Disordered" evidence="1">
    <location>
        <begin position="151"/>
        <end position="174"/>
    </location>
</feature>
<dbReference type="EMBL" id="MU004186">
    <property type="protein sequence ID" value="KAF2497404.1"/>
    <property type="molecule type" value="Genomic_DNA"/>
</dbReference>
<evidence type="ECO:0000313" key="3">
    <source>
        <dbReference type="Proteomes" id="UP000799750"/>
    </source>
</evidence>
<proteinExistence type="predicted"/>
<evidence type="ECO:0000256" key="1">
    <source>
        <dbReference type="SAM" id="MobiDB-lite"/>
    </source>
</evidence>
<sequence>MVGTFSSGVLNAFVLDSSAPATGIIDTPITGPSGGTAWWETPTTLRSRYSGRHQTSYLEAAPKMIADTKMSRPTRNVLVKPHELPRPTQTPRKKSRYYAGMNSPPPSRKYEPARPRGLPGLAYIGPDKHEDAKRPYTNGLTREEALNKWQKLREEHAERPKPRHSTASQMLRKSAFAVQQQISLSRLIAEMKLRRSSRRSRRECASS</sequence>
<dbReference type="OrthoDB" id="10466986at2759"/>
<protein>
    <submittedName>
        <fullName evidence="2">Uncharacterized protein</fullName>
    </submittedName>
</protein>
<feature type="compositionally biased region" description="Basic and acidic residues" evidence="1">
    <location>
        <begin position="151"/>
        <end position="160"/>
    </location>
</feature>
<reference evidence="2" key="1">
    <citation type="journal article" date="2020" name="Stud. Mycol.">
        <title>101 Dothideomycetes genomes: a test case for predicting lifestyles and emergence of pathogens.</title>
        <authorList>
            <person name="Haridas S."/>
            <person name="Albert R."/>
            <person name="Binder M."/>
            <person name="Bloem J."/>
            <person name="Labutti K."/>
            <person name="Salamov A."/>
            <person name="Andreopoulos B."/>
            <person name="Baker S."/>
            <person name="Barry K."/>
            <person name="Bills G."/>
            <person name="Bluhm B."/>
            <person name="Cannon C."/>
            <person name="Castanera R."/>
            <person name="Culley D."/>
            <person name="Daum C."/>
            <person name="Ezra D."/>
            <person name="Gonzalez J."/>
            <person name="Henrissat B."/>
            <person name="Kuo A."/>
            <person name="Liang C."/>
            <person name="Lipzen A."/>
            <person name="Lutzoni F."/>
            <person name="Magnuson J."/>
            <person name="Mondo S."/>
            <person name="Nolan M."/>
            <person name="Ohm R."/>
            <person name="Pangilinan J."/>
            <person name="Park H.-J."/>
            <person name="Ramirez L."/>
            <person name="Alfaro M."/>
            <person name="Sun H."/>
            <person name="Tritt A."/>
            <person name="Yoshinaga Y."/>
            <person name="Zwiers L.-H."/>
            <person name="Turgeon B."/>
            <person name="Goodwin S."/>
            <person name="Spatafora J."/>
            <person name="Crous P."/>
            <person name="Grigoriev I."/>
        </authorList>
    </citation>
    <scope>NUCLEOTIDE SEQUENCE</scope>
    <source>
        <strain evidence="2">CBS 269.34</strain>
    </source>
</reference>
<accession>A0A6A6QZH0</accession>
<dbReference type="AlphaFoldDB" id="A0A6A6QZH0"/>
<name>A0A6A6QZH0_9PEZI</name>
<keyword evidence="3" id="KW-1185">Reference proteome</keyword>
<feature type="region of interest" description="Disordered" evidence="1">
    <location>
        <begin position="82"/>
        <end position="113"/>
    </location>
</feature>
<organism evidence="2 3">
    <name type="scientific">Lophium mytilinum</name>
    <dbReference type="NCBI Taxonomy" id="390894"/>
    <lineage>
        <taxon>Eukaryota</taxon>
        <taxon>Fungi</taxon>
        <taxon>Dikarya</taxon>
        <taxon>Ascomycota</taxon>
        <taxon>Pezizomycotina</taxon>
        <taxon>Dothideomycetes</taxon>
        <taxon>Pleosporomycetidae</taxon>
        <taxon>Mytilinidiales</taxon>
        <taxon>Mytilinidiaceae</taxon>
        <taxon>Lophium</taxon>
    </lineage>
</organism>
<dbReference type="Proteomes" id="UP000799750">
    <property type="component" value="Unassembled WGS sequence"/>
</dbReference>
<gene>
    <name evidence="2" type="ORF">BU16DRAFT_313319</name>
</gene>
<feature type="compositionally biased region" description="Polar residues" evidence="1">
    <location>
        <begin position="165"/>
        <end position="174"/>
    </location>
</feature>
<evidence type="ECO:0000313" key="2">
    <source>
        <dbReference type="EMBL" id="KAF2497404.1"/>
    </source>
</evidence>